<gene>
    <name evidence="3" type="ORF">HYY65_12635</name>
</gene>
<dbReference type="Gene3D" id="3.90.230.10">
    <property type="entry name" value="Creatinase/methionine aminopeptidase superfamily"/>
    <property type="match status" value="1"/>
</dbReference>
<feature type="domain" description="Creatinase N-terminal" evidence="2">
    <location>
        <begin position="16"/>
        <end position="187"/>
    </location>
</feature>
<sequence>MGTNFPLLSRAERDRRWNLIRREMSKLGLDCLVIAGDQSNWGGNFANVRYLTGIGDIGFAVFPLREEPVLLTWWTAPMEARLNPETSPLTRTILEKAGKRKPVRSTWALAEPWVSSIRQLGPRWGESVARCLKDLGLQQGAIGLVGTSQNWEPDGVFPWKTYQVMRRELPQANFVDDVTFILETARLCKSPEEIRCVEKASEIADAGIEAMLETARPGASEIKVYARIHERMMEEGSERYIIVYWTSGPAPTHVQLSTPPDRPLEKGDLIISEITPRYGGYVAHPHQPVSIGKPIKEYEEMFNLLRRTRDEAFAKLKPGVTIGEQEDALTKPLEEAGYSYLHCPFHGMGLSGLEFPNANFWGKTNPIEASPRDMVFQEGMVLAYEPMISTPDRKIGIPLGDTVVITATGARRLSKYCNELLVV</sequence>
<organism evidence="3 4">
    <name type="scientific">Tectimicrobiota bacterium</name>
    <dbReference type="NCBI Taxonomy" id="2528274"/>
    <lineage>
        <taxon>Bacteria</taxon>
        <taxon>Pseudomonadati</taxon>
        <taxon>Nitrospinota/Tectimicrobiota group</taxon>
        <taxon>Candidatus Tectimicrobiota</taxon>
    </lineage>
</organism>
<evidence type="ECO:0000259" key="1">
    <source>
        <dbReference type="Pfam" id="PF00557"/>
    </source>
</evidence>
<dbReference type="Proteomes" id="UP000741360">
    <property type="component" value="Unassembled WGS sequence"/>
</dbReference>
<comment type="caution">
    <text evidence="3">The sequence shown here is derived from an EMBL/GenBank/DDBJ whole genome shotgun (WGS) entry which is preliminary data.</text>
</comment>
<protein>
    <submittedName>
        <fullName evidence="3">Aminopeptidase P family protein</fullName>
    </submittedName>
</protein>
<dbReference type="InterPro" id="IPR000587">
    <property type="entry name" value="Creatinase_N"/>
</dbReference>
<evidence type="ECO:0000313" key="4">
    <source>
        <dbReference type="Proteomes" id="UP000741360"/>
    </source>
</evidence>
<dbReference type="InterPro" id="IPR000994">
    <property type="entry name" value="Pept_M24"/>
</dbReference>
<feature type="domain" description="Peptidase M24" evidence="1">
    <location>
        <begin position="196"/>
        <end position="407"/>
    </location>
</feature>
<keyword evidence="3" id="KW-0378">Hydrolase</keyword>
<dbReference type="PANTHER" id="PTHR46112">
    <property type="entry name" value="AMINOPEPTIDASE"/>
    <property type="match status" value="1"/>
</dbReference>
<dbReference type="AlphaFoldDB" id="A0A932GRL3"/>
<dbReference type="Pfam" id="PF00557">
    <property type="entry name" value="Peptidase_M24"/>
    <property type="match status" value="1"/>
</dbReference>
<evidence type="ECO:0000259" key="2">
    <source>
        <dbReference type="Pfam" id="PF01321"/>
    </source>
</evidence>
<dbReference type="PANTHER" id="PTHR46112:SF3">
    <property type="entry name" value="AMINOPEPTIDASE YPDF"/>
    <property type="match status" value="1"/>
</dbReference>
<dbReference type="InterPro" id="IPR029149">
    <property type="entry name" value="Creatin/AminoP/Spt16_N"/>
</dbReference>
<dbReference type="CDD" id="cd01066">
    <property type="entry name" value="APP_MetAP"/>
    <property type="match status" value="1"/>
</dbReference>
<dbReference type="EMBL" id="JACPSX010000242">
    <property type="protein sequence ID" value="MBI3015871.1"/>
    <property type="molecule type" value="Genomic_DNA"/>
</dbReference>
<dbReference type="InterPro" id="IPR036005">
    <property type="entry name" value="Creatinase/aminopeptidase-like"/>
</dbReference>
<dbReference type="Pfam" id="PF01321">
    <property type="entry name" value="Creatinase_N"/>
    <property type="match status" value="1"/>
</dbReference>
<proteinExistence type="predicted"/>
<dbReference type="GO" id="GO:0004177">
    <property type="term" value="F:aminopeptidase activity"/>
    <property type="evidence" value="ECO:0007669"/>
    <property type="project" value="UniProtKB-KW"/>
</dbReference>
<dbReference type="SUPFAM" id="SSF53092">
    <property type="entry name" value="Creatinase/prolidase N-terminal domain"/>
    <property type="match status" value="1"/>
</dbReference>
<keyword evidence="3" id="KW-0645">Protease</keyword>
<dbReference type="Gene3D" id="3.40.350.10">
    <property type="entry name" value="Creatinase/prolidase N-terminal domain"/>
    <property type="match status" value="1"/>
</dbReference>
<keyword evidence="3" id="KW-0031">Aminopeptidase</keyword>
<accession>A0A932GRL3</accession>
<dbReference type="SUPFAM" id="SSF55920">
    <property type="entry name" value="Creatinase/aminopeptidase"/>
    <property type="match status" value="1"/>
</dbReference>
<name>A0A932GRL3_UNCTE</name>
<dbReference type="InterPro" id="IPR050659">
    <property type="entry name" value="Peptidase_M24B"/>
</dbReference>
<evidence type="ECO:0000313" key="3">
    <source>
        <dbReference type="EMBL" id="MBI3015871.1"/>
    </source>
</evidence>
<reference evidence="3" key="1">
    <citation type="submission" date="2020-07" db="EMBL/GenBank/DDBJ databases">
        <title>Huge and variable diversity of episymbiotic CPR bacteria and DPANN archaea in groundwater ecosystems.</title>
        <authorList>
            <person name="He C.Y."/>
            <person name="Keren R."/>
            <person name="Whittaker M."/>
            <person name="Farag I.F."/>
            <person name="Doudna J."/>
            <person name="Cate J.H.D."/>
            <person name="Banfield J.F."/>
        </authorList>
    </citation>
    <scope>NUCLEOTIDE SEQUENCE</scope>
    <source>
        <strain evidence="3">NC_groundwater_717_Ag_S-0.2um_59_8</strain>
    </source>
</reference>